<proteinExistence type="predicted"/>
<sequence length="103" mass="12570">MVKNQDYFHINYVLFSPQNIEKNQKNQGQKQEENLEQDSESDEQNDNNDQNKKDQPNFYNYKIYFTSPFLVDVKDNLKKCIKWKISTDYNIKKKFKRNQYKMG</sequence>
<evidence type="ECO:0000313" key="2">
    <source>
        <dbReference type="EMBL" id="KRX10413.1"/>
    </source>
</evidence>
<accession>A0A0V0R7C2</accession>
<dbReference type="InParanoid" id="A0A0V0R7C2"/>
<dbReference type="AlphaFoldDB" id="A0A0V0R7C2"/>
<reference evidence="2 3" key="1">
    <citation type="journal article" date="2015" name="Sci. Rep.">
        <title>Genome of the facultative scuticociliatosis pathogen Pseudocohnilembus persalinus provides insight into its virulence through horizontal gene transfer.</title>
        <authorList>
            <person name="Xiong J."/>
            <person name="Wang G."/>
            <person name="Cheng J."/>
            <person name="Tian M."/>
            <person name="Pan X."/>
            <person name="Warren A."/>
            <person name="Jiang C."/>
            <person name="Yuan D."/>
            <person name="Miao W."/>
        </authorList>
    </citation>
    <scope>NUCLEOTIDE SEQUENCE [LARGE SCALE GENOMIC DNA]</scope>
    <source>
        <strain evidence="2">36N120E</strain>
    </source>
</reference>
<keyword evidence="3" id="KW-1185">Reference proteome</keyword>
<organism evidence="2 3">
    <name type="scientific">Pseudocohnilembus persalinus</name>
    <name type="common">Ciliate</name>
    <dbReference type="NCBI Taxonomy" id="266149"/>
    <lineage>
        <taxon>Eukaryota</taxon>
        <taxon>Sar</taxon>
        <taxon>Alveolata</taxon>
        <taxon>Ciliophora</taxon>
        <taxon>Intramacronucleata</taxon>
        <taxon>Oligohymenophorea</taxon>
        <taxon>Scuticociliatia</taxon>
        <taxon>Philasterida</taxon>
        <taxon>Pseudocohnilembidae</taxon>
        <taxon>Pseudocohnilembus</taxon>
    </lineage>
</organism>
<dbReference type="EMBL" id="LDAU01000028">
    <property type="protein sequence ID" value="KRX10413.1"/>
    <property type="molecule type" value="Genomic_DNA"/>
</dbReference>
<feature type="region of interest" description="Disordered" evidence="1">
    <location>
        <begin position="19"/>
        <end position="57"/>
    </location>
</feature>
<gene>
    <name evidence="2" type="ORF">PPERSA_10512</name>
</gene>
<feature type="compositionally biased region" description="Acidic residues" evidence="1">
    <location>
        <begin position="34"/>
        <end position="46"/>
    </location>
</feature>
<comment type="caution">
    <text evidence="2">The sequence shown here is derived from an EMBL/GenBank/DDBJ whole genome shotgun (WGS) entry which is preliminary data.</text>
</comment>
<feature type="compositionally biased region" description="Low complexity" evidence="1">
    <location>
        <begin position="19"/>
        <end position="29"/>
    </location>
</feature>
<dbReference type="Proteomes" id="UP000054937">
    <property type="component" value="Unassembled WGS sequence"/>
</dbReference>
<evidence type="ECO:0000256" key="1">
    <source>
        <dbReference type="SAM" id="MobiDB-lite"/>
    </source>
</evidence>
<protein>
    <submittedName>
        <fullName evidence="2">Uncharacterized protein</fullName>
    </submittedName>
</protein>
<evidence type="ECO:0000313" key="3">
    <source>
        <dbReference type="Proteomes" id="UP000054937"/>
    </source>
</evidence>
<name>A0A0V0R7C2_PSEPJ</name>